<name>A0ABU6UMC8_9FABA</name>
<evidence type="ECO:0000256" key="1">
    <source>
        <dbReference type="SAM" id="MobiDB-lite"/>
    </source>
</evidence>
<feature type="region of interest" description="Disordered" evidence="1">
    <location>
        <begin position="1"/>
        <end position="27"/>
    </location>
</feature>
<evidence type="ECO:0000313" key="2">
    <source>
        <dbReference type="EMBL" id="MED6162452.1"/>
    </source>
</evidence>
<evidence type="ECO:0000313" key="3">
    <source>
        <dbReference type="Proteomes" id="UP001341840"/>
    </source>
</evidence>
<protein>
    <submittedName>
        <fullName evidence="2">Uncharacterized protein</fullName>
    </submittedName>
</protein>
<gene>
    <name evidence="2" type="ORF">PIB30_070572</name>
</gene>
<sequence>MANHINFGNNESPPEFNNTKSPSLMNNGASLQKLTLGQKDFDKLKDLKYDLTAEPPDLLEDAFEVRMELRKARNRELTEPWKSISRKNSKEFNEAIPGPSQYDLPSYRVESIDLKPIQTNKLRNSSSPRRTHQAASSSTANSGLTSWRPLPIASSFAAIHGDPLYFIISQVQVTKYQKLGYNPFKKTCSTGFVDMKQTQVPFLSRMALEYNQAKDVWRNRGPEIIKLIKQNVQTISRRHGASLIRAIGQKLMKPDLLTSRTSLQQSHCGTPKDAFPRTWTTPRWGLVMKTHQTQPIEVLGYF</sequence>
<proteinExistence type="predicted"/>
<keyword evidence="3" id="KW-1185">Reference proteome</keyword>
<feature type="region of interest" description="Disordered" evidence="1">
    <location>
        <begin position="118"/>
        <end position="143"/>
    </location>
</feature>
<accession>A0ABU6UMC8</accession>
<comment type="caution">
    <text evidence="2">The sequence shown here is derived from an EMBL/GenBank/DDBJ whole genome shotgun (WGS) entry which is preliminary data.</text>
</comment>
<reference evidence="2 3" key="1">
    <citation type="journal article" date="2023" name="Plants (Basel)">
        <title>Bridging the Gap: Combining Genomics and Transcriptomics Approaches to Understand Stylosanthes scabra, an Orphan Legume from the Brazilian Caatinga.</title>
        <authorList>
            <person name="Ferreira-Neto J.R.C."/>
            <person name="da Silva M.D."/>
            <person name="Binneck E."/>
            <person name="de Melo N.F."/>
            <person name="da Silva R.H."/>
            <person name="de Melo A.L.T.M."/>
            <person name="Pandolfi V."/>
            <person name="Bustamante F.O."/>
            <person name="Brasileiro-Vidal A.C."/>
            <person name="Benko-Iseppon A.M."/>
        </authorList>
    </citation>
    <scope>NUCLEOTIDE SEQUENCE [LARGE SCALE GENOMIC DNA]</scope>
    <source>
        <tissue evidence="2">Leaves</tissue>
    </source>
</reference>
<organism evidence="2 3">
    <name type="scientific">Stylosanthes scabra</name>
    <dbReference type="NCBI Taxonomy" id="79078"/>
    <lineage>
        <taxon>Eukaryota</taxon>
        <taxon>Viridiplantae</taxon>
        <taxon>Streptophyta</taxon>
        <taxon>Embryophyta</taxon>
        <taxon>Tracheophyta</taxon>
        <taxon>Spermatophyta</taxon>
        <taxon>Magnoliopsida</taxon>
        <taxon>eudicotyledons</taxon>
        <taxon>Gunneridae</taxon>
        <taxon>Pentapetalae</taxon>
        <taxon>rosids</taxon>
        <taxon>fabids</taxon>
        <taxon>Fabales</taxon>
        <taxon>Fabaceae</taxon>
        <taxon>Papilionoideae</taxon>
        <taxon>50 kb inversion clade</taxon>
        <taxon>dalbergioids sensu lato</taxon>
        <taxon>Dalbergieae</taxon>
        <taxon>Pterocarpus clade</taxon>
        <taxon>Stylosanthes</taxon>
    </lineage>
</organism>
<dbReference type="Proteomes" id="UP001341840">
    <property type="component" value="Unassembled WGS sequence"/>
</dbReference>
<dbReference type="EMBL" id="JASCZI010121626">
    <property type="protein sequence ID" value="MED6162452.1"/>
    <property type="molecule type" value="Genomic_DNA"/>
</dbReference>